<evidence type="ECO:0000256" key="4">
    <source>
        <dbReference type="ARBA" id="ARBA00023136"/>
    </source>
</evidence>
<dbReference type="Proteomes" id="UP001596337">
    <property type="component" value="Unassembled WGS sequence"/>
</dbReference>
<sequence length="428" mass="42317">MTVPEVTTPATAAVQRNTIRALVAGQALGGLAVTSGAAVAVLLAEQILGSPALAGLAQTAQVVGAAGGAFVLARLMSARGRRAGLVAGYGIGALGTGLCVLAGVISSFTALLVGTFAIGWATAANSQARYAATDLAEPGGRARALAVVVWATTLGAVAGPNLTGPGAAVARWLGIPEITGIFVLAFVAAVVGTGVLWLFLRPDPLLLAREHAAARGEDTTSRVGLRRVWSVVSARPQALAAIVAIAVSHGVMLSVMVMTPVHMNNGGAALTVIGFVISVHVLGMFAFSPVVGWLTDRLGRAPMLAAGSVLLLASVALSGTAPEGHSVALTVGLFLLGLGWSFSLIGGSALLVDVVPFAERPATQGASDLVMGVFAAVAGAAGGAVVAFWGFAVLNIAAGALSLAVLGAAVVARVPRSGAASPEVQSGS</sequence>
<evidence type="ECO:0000256" key="3">
    <source>
        <dbReference type="ARBA" id="ARBA00022989"/>
    </source>
</evidence>
<evidence type="ECO:0000256" key="2">
    <source>
        <dbReference type="ARBA" id="ARBA00022692"/>
    </source>
</evidence>
<feature type="transmembrane region" description="Helical" evidence="5">
    <location>
        <begin position="396"/>
        <end position="414"/>
    </location>
</feature>
<organism evidence="7 8">
    <name type="scientific">Haloechinothrix salitolerans</name>
    <dbReference type="NCBI Taxonomy" id="926830"/>
    <lineage>
        <taxon>Bacteria</taxon>
        <taxon>Bacillati</taxon>
        <taxon>Actinomycetota</taxon>
        <taxon>Actinomycetes</taxon>
        <taxon>Pseudonocardiales</taxon>
        <taxon>Pseudonocardiaceae</taxon>
        <taxon>Haloechinothrix</taxon>
    </lineage>
</organism>
<keyword evidence="8" id="KW-1185">Reference proteome</keyword>
<feature type="transmembrane region" description="Helical" evidence="5">
    <location>
        <begin position="21"/>
        <end position="44"/>
    </location>
</feature>
<dbReference type="SUPFAM" id="SSF103473">
    <property type="entry name" value="MFS general substrate transporter"/>
    <property type="match status" value="1"/>
</dbReference>
<dbReference type="InterPro" id="IPR036259">
    <property type="entry name" value="MFS_trans_sf"/>
</dbReference>
<feature type="transmembrane region" description="Helical" evidence="5">
    <location>
        <begin position="269"/>
        <end position="294"/>
    </location>
</feature>
<keyword evidence="2 5" id="KW-0812">Transmembrane</keyword>
<reference evidence="8" key="1">
    <citation type="journal article" date="2019" name="Int. J. Syst. Evol. Microbiol.">
        <title>The Global Catalogue of Microorganisms (GCM) 10K type strain sequencing project: providing services to taxonomists for standard genome sequencing and annotation.</title>
        <authorList>
            <consortium name="The Broad Institute Genomics Platform"/>
            <consortium name="The Broad Institute Genome Sequencing Center for Infectious Disease"/>
            <person name="Wu L."/>
            <person name="Ma J."/>
        </authorList>
    </citation>
    <scope>NUCLEOTIDE SEQUENCE [LARGE SCALE GENOMIC DNA]</scope>
    <source>
        <strain evidence="8">KCTC 32255</strain>
    </source>
</reference>
<feature type="transmembrane region" description="Helical" evidence="5">
    <location>
        <begin position="178"/>
        <end position="200"/>
    </location>
</feature>
<dbReference type="PANTHER" id="PTHR23534">
    <property type="entry name" value="MFS PERMEASE"/>
    <property type="match status" value="1"/>
</dbReference>
<dbReference type="InterPro" id="IPR020846">
    <property type="entry name" value="MFS_dom"/>
</dbReference>
<name>A0ABW2C6C7_9PSEU</name>
<feature type="transmembrane region" description="Helical" evidence="5">
    <location>
        <begin position="144"/>
        <end position="163"/>
    </location>
</feature>
<feature type="transmembrane region" description="Helical" evidence="5">
    <location>
        <begin position="301"/>
        <end position="321"/>
    </location>
</feature>
<proteinExistence type="predicted"/>
<accession>A0ABW2C6C7</accession>
<gene>
    <name evidence="7" type="ORF">ACFQGD_26585</name>
</gene>
<comment type="subcellular location">
    <subcellularLocation>
        <location evidence="1">Cell membrane</location>
        <topology evidence="1">Multi-pass membrane protein</topology>
    </subcellularLocation>
</comment>
<evidence type="ECO:0000259" key="6">
    <source>
        <dbReference type="PROSITE" id="PS50850"/>
    </source>
</evidence>
<comment type="caution">
    <text evidence="7">The sequence shown here is derived from an EMBL/GenBank/DDBJ whole genome shotgun (WGS) entry which is preliminary data.</text>
</comment>
<dbReference type="PANTHER" id="PTHR23534:SF1">
    <property type="entry name" value="MAJOR FACILITATOR SUPERFAMILY PROTEIN"/>
    <property type="match status" value="1"/>
</dbReference>
<evidence type="ECO:0000313" key="8">
    <source>
        <dbReference type="Proteomes" id="UP001596337"/>
    </source>
</evidence>
<protein>
    <submittedName>
        <fullName evidence="7">MFS transporter</fullName>
    </submittedName>
</protein>
<keyword evidence="4 5" id="KW-0472">Membrane</keyword>
<feature type="transmembrane region" description="Helical" evidence="5">
    <location>
        <begin position="111"/>
        <end position="132"/>
    </location>
</feature>
<feature type="domain" description="Major facilitator superfamily (MFS) profile" evidence="6">
    <location>
        <begin position="18"/>
        <end position="416"/>
    </location>
</feature>
<dbReference type="Pfam" id="PF07690">
    <property type="entry name" value="MFS_1"/>
    <property type="match status" value="1"/>
</dbReference>
<evidence type="ECO:0000313" key="7">
    <source>
        <dbReference type="EMBL" id="MFC6870703.1"/>
    </source>
</evidence>
<feature type="transmembrane region" description="Helical" evidence="5">
    <location>
        <begin position="50"/>
        <end position="73"/>
    </location>
</feature>
<keyword evidence="3 5" id="KW-1133">Transmembrane helix</keyword>
<feature type="transmembrane region" description="Helical" evidence="5">
    <location>
        <begin position="369"/>
        <end position="390"/>
    </location>
</feature>
<dbReference type="Gene3D" id="1.20.1250.20">
    <property type="entry name" value="MFS general substrate transporter like domains"/>
    <property type="match status" value="2"/>
</dbReference>
<feature type="transmembrane region" description="Helical" evidence="5">
    <location>
        <begin position="85"/>
        <end position="105"/>
    </location>
</feature>
<evidence type="ECO:0000256" key="5">
    <source>
        <dbReference type="SAM" id="Phobius"/>
    </source>
</evidence>
<feature type="transmembrane region" description="Helical" evidence="5">
    <location>
        <begin position="238"/>
        <end position="257"/>
    </location>
</feature>
<evidence type="ECO:0000256" key="1">
    <source>
        <dbReference type="ARBA" id="ARBA00004651"/>
    </source>
</evidence>
<dbReference type="EMBL" id="JBHSXX010000001">
    <property type="protein sequence ID" value="MFC6870703.1"/>
    <property type="molecule type" value="Genomic_DNA"/>
</dbReference>
<dbReference type="PROSITE" id="PS50850">
    <property type="entry name" value="MFS"/>
    <property type="match status" value="1"/>
</dbReference>
<dbReference type="RefSeq" id="WP_345405089.1">
    <property type="nucleotide sequence ID" value="NZ_BAABLA010000119.1"/>
</dbReference>
<feature type="transmembrane region" description="Helical" evidence="5">
    <location>
        <begin position="333"/>
        <end position="357"/>
    </location>
</feature>
<dbReference type="InterPro" id="IPR011701">
    <property type="entry name" value="MFS"/>
</dbReference>